<dbReference type="Proteomes" id="UP000285712">
    <property type="component" value="Unassembled WGS sequence"/>
</dbReference>
<evidence type="ECO:0000256" key="2">
    <source>
        <dbReference type="ARBA" id="ARBA00011022"/>
    </source>
</evidence>
<evidence type="ECO:0000313" key="7">
    <source>
        <dbReference type="Proteomes" id="UP000285430"/>
    </source>
</evidence>
<evidence type="ECO:0000256" key="4">
    <source>
        <dbReference type="SAM" id="MobiDB-lite"/>
    </source>
</evidence>
<feature type="region of interest" description="Disordered" evidence="4">
    <location>
        <begin position="1"/>
        <end position="60"/>
    </location>
</feature>
<organism evidence="5 8">
    <name type="scientific">Aphanomyces astaci</name>
    <name type="common">Crayfish plague agent</name>
    <dbReference type="NCBI Taxonomy" id="112090"/>
    <lineage>
        <taxon>Eukaryota</taxon>
        <taxon>Sar</taxon>
        <taxon>Stramenopiles</taxon>
        <taxon>Oomycota</taxon>
        <taxon>Saprolegniomycetes</taxon>
        <taxon>Saprolegniales</taxon>
        <taxon>Verrucalvaceae</taxon>
        <taxon>Aphanomyces</taxon>
    </lineage>
</organism>
<comment type="subcellular location">
    <subcellularLocation>
        <location evidence="1">Nucleus</location>
        <location evidence="1">Nucleolus</location>
    </subcellularLocation>
</comment>
<dbReference type="VEuPathDB" id="FungiDB:H257_01549"/>
<feature type="compositionally biased region" description="Acidic residues" evidence="4">
    <location>
        <begin position="26"/>
        <end position="39"/>
    </location>
</feature>
<evidence type="ECO:0000313" key="6">
    <source>
        <dbReference type="EMBL" id="RHZ22177.1"/>
    </source>
</evidence>
<evidence type="ECO:0000313" key="5">
    <source>
        <dbReference type="EMBL" id="RHY95614.1"/>
    </source>
</evidence>
<protein>
    <recommendedName>
        <fullName evidence="9">Ribosome biogenesis protein SLX9</fullName>
    </recommendedName>
</protein>
<dbReference type="GO" id="GO:0030686">
    <property type="term" value="C:90S preribosome"/>
    <property type="evidence" value="ECO:0007669"/>
    <property type="project" value="InterPro"/>
</dbReference>
<comment type="caution">
    <text evidence="5">The sequence shown here is derived from an EMBL/GenBank/DDBJ whole genome shotgun (WGS) entry which is preliminary data.</text>
</comment>
<dbReference type="Proteomes" id="UP000285430">
    <property type="component" value="Unassembled WGS sequence"/>
</dbReference>
<dbReference type="EMBL" id="QUTG01002586">
    <property type="protein sequence ID" value="RHY95614.1"/>
    <property type="molecule type" value="Genomic_DNA"/>
</dbReference>
<sequence>MGKVRKSKSYRQHQPAVPVIKKAKDVEEEEAPEDKEDEAINALSRGQRKRQKRRDAFNKKMGMVERTILQKKKDAKKESDGIFGDFEDLQKSLFSETTVPATTADAAPKAPTKLTGKQKKRLAIHELGHLKAVHSHPSFQANPFAAIQMHLQNTVVAAQAPVAAPSKANKK</sequence>
<dbReference type="GO" id="GO:0005730">
    <property type="term" value="C:nucleolus"/>
    <property type="evidence" value="ECO:0007669"/>
    <property type="project" value="UniProtKB-SubCell"/>
</dbReference>
<keyword evidence="3" id="KW-0539">Nucleus</keyword>
<dbReference type="AlphaFoldDB" id="A0A3R6X135"/>
<gene>
    <name evidence="5" type="ORF">DYB35_002789</name>
    <name evidence="6" type="ORF">DYB37_001380</name>
</gene>
<dbReference type="GO" id="GO:0000462">
    <property type="term" value="P:maturation of SSU-rRNA from tricistronic rRNA transcript (SSU-rRNA, 5.8S rRNA, LSU-rRNA)"/>
    <property type="evidence" value="ECO:0007669"/>
    <property type="project" value="InterPro"/>
</dbReference>
<evidence type="ECO:0008006" key="9">
    <source>
        <dbReference type="Google" id="ProtNLM"/>
    </source>
</evidence>
<dbReference type="Pfam" id="PF15341">
    <property type="entry name" value="SLX9"/>
    <property type="match status" value="1"/>
</dbReference>
<accession>A0A3R6X135</accession>
<dbReference type="InterPro" id="IPR028160">
    <property type="entry name" value="Slx9-like"/>
</dbReference>
<dbReference type="EMBL" id="QUTH01003031">
    <property type="protein sequence ID" value="RHZ22177.1"/>
    <property type="molecule type" value="Genomic_DNA"/>
</dbReference>
<dbReference type="GO" id="GO:0030688">
    <property type="term" value="C:preribosome, small subunit precursor"/>
    <property type="evidence" value="ECO:0007669"/>
    <property type="project" value="InterPro"/>
</dbReference>
<evidence type="ECO:0000313" key="8">
    <source>
        <dbReference type="Proteomes" id="UP000285712"/>
    </source>
</evidence>
<name>A0A3R6X135_APHAT</name>
<proteinExistence type="inferred from homology"/>
<dbReference type="PANTHER" id="PTHR31109:SF2">
    <property type="entry name" value="RIBOSOME BIOGENESIS PROTEIN SLX9 HOMOLOG"/>
    <property type="match status" value="1"/>
</dbReference>
<evidence type="ECO:0000256" key="1">
    <source>
        <dbReference type="ARBA" id="ARBA00004604"/>
    </source>
</evidence>
<evidence type="ECO:0000256" key="3">
    <source>
        <dbReference type="ARBA" id="ARBA00023242"/>
    </source>
</evidence>
<comment type="similarity">
    <text evidence="2">Belongs to the SLX9 family.</text>
</comment>
<dbReference type="PANTHER" id="PTHR31109">
    <property type="entry name" value="PROTEIN FAM207A"/>
    <property type="match status" value="1"/>
</dbReference>
<reference evidence="7 8" key="1">
    <citation type="submission" date="2018-08" db="EMBL/GenBank/DDBJ databases">
        <title>Aphanomyces genome sequencing and annotation.</title>
        <authorList>
            <person name="Minardi D."/>
            <person name="Oidtmann B."/>
            <person name="Van Der Giezen M."/>
            <person name="Studholme D.J."/>
        </authorList>
    </citation>
    <scope>NUCLEOTIDE SEQUENCE [LARGE SCALE GENOMIC DNA]</scope>
    <source>
        <strain evidence="6 7">Da</strain>
        <strain evidence="5 8">Sv</strain>
    </source>
</reference>
<feature type="compositionally biased region" description="Basic residues" evidence="4">
    <location>
        <begin position="1"/>
        <end position="11"/>
    </location>
</feature>